<proteinExistence type="predicted"/>
<accession>A0A4D9E2Y3</accession>
<keyword evidence="1" id="KW-0812">Transmembrane</keyword>
<keyword evidence="3" id="KW-1185">Reference proteome</keyword>
<feature type="transmembrane region" description="Helical" evidence="1">
    <location>
        <begin position="29"/>
        <end position="47"/>
    </location>
</feature>
<feature type="transmembrane region" description="Helical" evidence="1">
    <location>
        <begin position="67"/>
        <end position="88"/>
    </location>
</feature>
<dbReference type="Proteomes" id="UP000297703">
    <property type="component" value="Unassembled WGS sequence"/>
</dbReference>
<name>A0A4D9E2Y3_9SAUR</name>
<evidence type="ECO:0000313" key="3">
    <source>
        <dbReference type="Proteomes" id="UP000297703"/>
    </source>
</evidence>
<comment type="caution">
    <text evidence="2">The sequence shown here is derived from an EMBL/GenBank/DDBJ whole genome shotgun (WGS) entry which is preliminary data.</text>
</comment>
<reference evidence="2 3" key="2">
    <citation type="submission" date="2019-04" db="EMBL/GenBank/DDBJ databases">
        <title>The genome sequence of big-headed turtle.</title>
        <authorList>
            <person name="Gong S."/>
        </authorList>
    </citation>
    <scope>NUCLEOTIDE SEQUENCE [LARGE SCALE GENOMIC DNA]</scope>
    <source>
        <strain evidence="2">DO16091913</strain>
        <tissue evidence="2">Muscle</tissue>
    </source>
</reference>
<evidence type="ECO:0000256" key="1">
    <source>
        <dbReference type="SAM" id="Phobius"/>
    </source>
</evidence>
<sequence>MCRGGGAEPAQPWLSGDAQQGSDDLRLRFAMDGMTCFMVALVTLVFWCPGQPGCIARRPALRTGVPVLLPLLLSVPAFLGSPMAGIIIEVGLEERVVTLWIYSKGVLCRMGSLPGGAGMIVKEPDE</sequence>
<protein>
    <submittedName>
        <fullName evidence="2">Zinc finger CCCH domain-containing protein 3-like</fullName>
    </submittedName>
</protein>
<keyword evidence="1" id="KW-0472">Membrane</keyword>
<keyword evidence="1" id="KW-1133">Transmembrane helix</keyword>
<dbReference type="AlphaFoldDB" id="A0A4D9E2Y3"/>
<gene>
    <name evidence="2" type="ORF">DR999_PMT14814</name>
</gene>
<evidence type="ECO:0000313" key="2">
    <source>
        <dbReference type="EMBL" id="TFK02805.1"/>
    </source>
</evidence>
<reference evidence="2 3" key="1">
    <citation type="submission" date="2019-04" db="EMBL/GenBank/DDBJ databases">
        <title>Draft genome of the big-headed turtle Platysternon megacephalum.</title>
        <authorList>
            <person name="Gong S."/>
        </authorList>
    </citation>
    <scope>NUCLEOTIDE SEQUENCE [LARGE SCALE GENOMIC DNA]</scope>
    <source>
        <strain evidence="2">DO16091913</strain>
        <tissue evidence="2">Muscle</tissue>
    </source>
</reference>
<dbReference type="EMBL" id="QXTE01000173">
    <property type="protein sequence ID" value="TFK02805.1"/>
    <property type="molecule type" value="Genomic_DNA"/>
</dbReference>
<organism evidence="2 3">
    <name type="scientific">Platysternon megacephalum</name>
    <name type="common">big-headed turtle</name>
    <dbReference type="NCBI Taxonomy" id="55544"/>
    <lineage>
        <taxon>Eukaryota</taxon>
        <taxon>Metazoa</taxon>
        <taxon>Chordata</taxon>
        <taxon>Craniata</taxon>
        <taxon>Vertebrata</taxon>
        <taxon>Euteleostomi</taxon>
        <taxon>Archelosauria</taxon>
        <taxon>Testudinata</taxon>
        <taxon>Testudines</taxon>
        <taxon>Cryptodira</taxon>
        <taxon>Durocryptodira</taxon>
        <taxon>Testudinoidea</taxon>
        <taxon>Platysternidae</taxon>
        <taxon>Platysternon</taxon>
    </lineage>
</organism>